<dbReference type="CDD" id="cd18579">
    <property type="entry name" value="ABC_6TM_ABCC_D1"/>
    <property type="match status" value="1"/>
</dbReference>
<dbReference type="InterPro" id="IPR027417">
    <property type="entry name" value="P-loop_NTPase"/>
</dbReference>
<keyword evidence="2" id="KW-0813">Transport</keyword>
<evidence type="ECO:0000256" key="3">
    <source>
        <dbReference type="ARBA" id="ARBA00022692"/>
    </source>
</evidence>
<dbReference type="PANTHER" id="PTHR24223">
    <property type="entry name" value="ATP-BINDING CASSETTE SUB-FAMILY C"/>
    <property type="match status" value="1"/>
</dbReference>
<keyword evidence="7 9" id="KW-0472">Membrane</keyword>
<feature type="transmembrane region" description="Helical" evidence="9">
    <location>
        <begin position="763"/>
        <end position="785"/>
    </location>
</feature>
<dbReference type="Gene3D" id="1.20.1560.10">
    <property type="entry name" value="ABC transporter type 1, transmembrane domain"/>
    <property type="match status" value="2"/>
</dbReference>
<evidence type="ECO:0000259" key="11">
    <source>
        <dbReference type="PROSITE" id="PS50929"/>
    </source>
</evidence>
<dbReference type="InterPro" id="IPR036640">
    <property type="entry name" value="ABC1_TM_sf"/>
</dbReference>
<proteinExistence type="predicted"/>
<evidence type="ECO:0000256" key="7">
    <source>
        <dbReference type="ARBA" id="ARBA00023136"/>
    </source>
</evidence>
<feature type="domain" description="ABC transmembrane type-1" evidence="11">
    <location>
        <begin position="705"/>
        <end position="1003"/>
    </location>
</feature>
<feature type="transmembrane region" description="Helical" evidence="9">
    <location>
        <begin position="705"/>
        <end position="722"/>
    </location>
</feature>
<feature type="transmembrane region" description="Helical" evidence="9">
    <location>
        <begin position="317"/>
        <end position="340"/>
    </location>
</feature>
<dbReference type="FunFam" id="1.20.1560.10:FF:000026">
    <property type="entry name" value="Multidrug resistance-associated protein lethal(2)03659"/>
    <property type="match status" value="1"/>
</dbReference>
<dbReference type="CDD" id="cd03250">
    <property type="entry name" value="ABCC_MRP_domain1"/>
    <property type="match status" value="1"/>
</dbReference>
<organism evidence="12 13">
    <name type="scientific">Brassicogethes aeneus</name>
    <name type="common">Rape pollen beetle</name>
    <name type="synonym">Meligethes aeneus</name>
    <dbReference type="NCBI Taxonomy" id="1431903"/>
    <lineage>
        <taxon>Eukaryota</taxon>
        <taxon>Metazoa</taxon>
        <taxon>Ecdysozoa</taxon>
        <taxon>Arthropoda</taxon>
        <taxon>Hexapoda</taxon>
        <taxon>Insecta</taxon>
        <taxon>Pterygota</taxon>
        <taxon>Neoptera</taxon>
        <taxon>Endopterygota</taxon>
        <taxon>Coleoptera</taxon>
        <taxon>Polyphaga</taxon>
        <taxon>Cucujiformia</taxon>
        <taxon>Nitidulidae</taxon>
        <taxon>Meligethinae</taxon>
        <taxon>Brassicogethes</taxon>
    </lineage>
</organism>
<keyword evidence="4" id="KW-0547">Nucleotide-binding</keyword>
<gene>
    <name evidence="12" type="ORF">MELIAE_LOCUS8416</name>
</gene>
<dbReference type="SMART" id="SM00382">
    <property type="entry name" value="AAA"/>
    <property type="match status" value="2"/>
</dbReference>
<feature type="transmembrane region" description="Helical" evidence="9">
    <location>
        <begin position="834"/>
        <end position="855"/>
    </location>
</feature>
<keyword evidence="5" id="KW-0067">ATP-binding</keyword>
<dbReference type="FunFam" id="3.40.50.300:FF:000163">
    <property type="entry name" value="Multidrug resistance-associated protein member 4"/>
    <property type="match status" value="1"/>
</dbReference>
<feature type="domain" description="ABC transmembrane type-1" evidence="11">
    <location>
        <begin position="103"/>
        <end position="373"/>
    </location>
</feature>
<keyword evidence="13" id="KW-1185">Reference proteome</keyword>
<keyword evidence="6 9" id="KW-1133">Transmembrane helix</keyword>
<feature type="transmembrane region" description="Helical" evidence="9">
    <location>
        <begin position="232"/>
        <end position="250"/>
    </location>
</feature>
<dbReference type="Pfam" id="PF00005">
    <property type="entry name" value="ABC_tran"/>
    <property type="match status" value="2"/>
</dbReference>
<feature type="transmembrane region" description="Helical" evidence="9">
    <location>
        <begin position="946"/>
        <end position="968"/>
    </location>
</feature>
<dbReference type="CDD" id="cd18580">
    <property type="entry name" value="ABC_6TM_ABCC_D2"/>
    <property type="match status" value="1"/>
</dbReference>
<evidence type="ECO:0000256" key="1">
    <source>
        <dbReference type="ARBA" id="ARBA00004141"/>
    </source>
</evidence>
<sequence length="1295" mass="147033">MDANEIKFKDKVHPEVRANFISKLFFCWFIPTFIRGYKTPLEEKDLYNALPVHNSITLGDKLENAWNNELARSKNPSLWKVLLKTFKLDFLFTGAMYFFNEFALKLGQPICISQLLLYYNPNSTMTKKEAYFYAGMVVVLSMLQVIISHNVVLRLQHLGMKMRVACCSLIYRKTLRLNKSALVDTTIGQMVNLLSNDVNRFDFSMIHVHHLWGAPIETVIVMYLLYSKLGLTSIVGVGFLLTFIPLQMYMGKRTSVYRLRTAIRTDERVRLMNEILSGIQVIKMYTWEKPFAKLVEIARRSEMVEITKNSMLRALTLSFALFMNRISIYFCILTYVLVGNTVNAEFVYSCVSFYSILRQAVTMFLPQAVTSMAECNVSVKRIKTFLLYEEIHDENEPVMYVNDNSQKEKQNGLVLKSDISSKSIGIFLQDGACRWSSSSPESTLSGINFSVSENQLVAIIGPVGSGKTTLLHVLLKELSLEGGTLEVNGRVSYASQEPWLFGGSVRQNILFGQEYNENKYKEVVRVCALERDFTLFPYGDKTIVGERGTMLSGGQRARINLARAVYKDADIYLLDDPLSAVDTHVGKQLFEDCISKYLGDKCVVLVTHQLQYLHKVSRIDLLEDGKISISGTYQQLQNSGRDFTNLLNEHKDEHNDDEEKKDRKSKHEVMEEDKPGEPTEVKEHVEKGKISGEVYRRYFKAGGRLWQAFAMLIIFILAQVIGNGNDYFVTWWVNYEQDKLAQANFTNTTETFWDTVFFEYNGLYIYTSFAVMVVVMVVSRSVIFYKFCMVASRKLHDNMFNNVVFATMEFFNNNPSGRILNRFSKDMGAVDENLPGAMIDTIQIGLNVLGISIVVGIVNPWVLLSTVVILTIFYGIRVVYLATSRNIKRMEGTTRSPVFSHLSASLQGLTTIRAFGAQEILREEFDKHQNLHSSAFYMFLVAGKTFGFWLDFHCVIYIALVVVSFLFIEKESYGGNVGLAITQSMGLCGQFQWGMRQWSELENMMTAVERVLEYTEIKPEPQGVVKEPPKFWPEEGNVKFESVYMKYSENEPFVLKDLSFDVKRGEKVGIVGRTGAGKSSLVSALFRLCQIEGKIIIDNVNTKEISLENLRSKISIIPQEPVLFSGTLRKNLDPFDHHNDDVIWSALEQVELKGAIDDLASGLESKISEGGSNFSVGQRQLLCLARAIIRKNKILILDEATANVDPQTDALIQTTIRDKFGDCTVLTIAHRLNTIMDSDKVLVMDSGTVVEFDHPHNLLQNKDGIFASLVKQTGRAMSDNLTAIAEMNYNMRKDE</sequence>
<dbReference type="PROSITE" id="PS50893">
    <property type="entry name" value="ABC_TRANSPORTER_2"/>
    <property type="match status" value="2"/>
</dbReference>
<name>A0A9P0FK62_BRAAE</name>
<dbReference type="InterPro" id="IPR003439">
    <property type="entry name" value="ABC_transporter-like_ATP-bd"/>
</dbReference>
<dbReference type="FunFam" id="1.20.1560.10:FF:000014">
    <property type="entry name" value="Multidrug resistance-associated protein member 4"/>
    <property type="match status" value="1"/>
</dbReference>
<feature type="transmembrane region" description="Helical" evidence="9">
    <location>
        <begin position="861"/>
        <end position="880"/>
    </location>
</feature>
<dbReference type="GO" id="GO:0016887">
    <property type="term" value="F:ATP hydrolysis activity"/>
    <property type="evidence" value="ECO:0007669"/>
    <property type="project" value="InterPro"/>
</dbReference>
<evidence type="ECO:0000313" key="13">
    <source>
        <dbReference type="Proteomes" id="UP001154078"/>
    </source>
</evidence>
<evidence type="ECO:0000313" key="12">
    <source>
        <dbReference type="EMBL" id="CAH0557783.1"/>
    </source>
</evidence>
<evidence type="ECO:0000256" key="5">
    <source>
        <dbReference type="ARBA" id="ARBA00022840"/>
    </source>
</evidence>
<dbReference type="InterPro" id="IPR003593">
    <property type="entry name" value="AAA+_ATPase"/>
</dbReference>
<dbReference type="SUPFAM" id="SSF52540">
    <property type="entry name" value="P-loop containing nucleoside triphosphate hydrolases"/>
    <property type="match status" value="2"/>
</dbReference>
<dbReference type="FunFam" id="3.40.50.300:FF:000482">
    <property type="entry name" value="Multidrug resistance-associated protein member 4"/>
    <property type="match status" value="1"/>
</dbReference>
<feature type="transmembrane region" description="Helical" evidence="9">
    <location>
        <begin position="20"/>
        <end position="37"/>
    </location>
</feature>
<dbReference type="InterPro" id="IPR044726">
    <property type="entry name" value="ABCC_6TM_D2"/>
</dbReference>
<comment type="subcellular location">
    <subcellularLocation>
        <location evidence="1">Membrane</location>
        <topology evidence="1">Multi-pass membrane protein</topology>
    </subcellularLocation>
</comment>
<dbReference type="PROSITE" id="PS50929">
    <property type="entry name" value="ABC_TM1F"/>
    <property type="match status" value="2"/>
</dbReference>
<dbReference type="PANTHER" id="PTHR24223:SF448">
    <property type="entry name" value="FI20146P1-RELATED"/>
    <property type="match status" value="1"/>
</dbReference>
<dbReference type="OrthoDB" id="6500128at2759"/>
<evidence type="ECO:0000256" key="4">
    <source>
        <dbReference type="ARBA" id="ARBA00022741"/>
    </source>
</evidence>
<dbReference type="Gene3D" id="3.40.50.300">
    <property type="entry name" value="P-loop containing nucleotide triphosphate hydrolases"/>
    <property type="match status" value="2"/>
</dbReference>
<feature type="region of interest" description="Disordered" evidence="8">
    <location>
        <begin position="650"/>
        <end position="683"/>
    </location>
</feature>
<dbReference type="EMBL" id="OV121136">
    <property type="protein sequence ID" value="CAH0557783.1"/>
    <property type="molecule type" value="Genomic_DNA"/>
</dbReference>
<dbReference type="GO" id="GO:0016020">
    <property type="term" value="C:membrane"/>
    <property type="evidence" value="ECO:0007669"/>
    <property type="project" value="UniProtKB-SubCell"/>
</dbReference>
<dbReference type="Proteomes" id="UP001154078">
    <property type="component" value="Chromosome 5"/>
</dbReference>
<evidence type="ECO:0000256" key="8">
    <source>
        <dbReference type="SAM" id="MobiDB-lite"/>
    </source>
</evidence>
<dbReference type="GO" id="GO:0140359">
    <property type="term" value="F:ABC-type transporter activity"/>
    <property type="evidence" value="ECO:0007669"/>
    <property type="project" value="InterPro"/>
</dbReference>
<dbReference type="CDD" id="cd03244">
    <property type="entry name" value="ABCC_MRP_domain2"/>
    <property type="match status" value="1"/>
</dbReference>
<evidence type="ECO:0008006" key="14">
    <source>
        <dbReference type="Google" id="ProtNLM"/>
    </source>
</evidence>
<dbReference type="InterPro" id="IPR017871">
    <property type="entry name" value="ABC_transporter-like_CS"/>
</dbReference>
<feature type="domain" description="ABC transporter" evidence="10">
    <location>
        <begin position="426"/>
        <end position="649"/>
    </location>
</feature>
<keyword evidence="3 9" id="KW-0812">Transmembrane</keyword>
<dbReference type="InterPro" id="IPR050173">
    <property type="entry name" value="ABC_transporter_C-like"/>
</dbReference>
<dbReference type="InterPro" id="IPR011527">
    <property type="entry name" value="ABC1_TM_dom"/>
</dbReference>
<accession>A0A9P0FK62</accession>
<evidence type="ECO:0000259" key="10">
    <source>
        <dbReference type="PROSITE" id="PS50893"/>
    </source>
</evidence>
<feature type="transmembrane region" description="Helical" evidence="9">
    <location>
        <begin position="130"/>
        <end position="153"/>
    </location>
</feature>
<evidence type="ECO:0000256" key="6">
    <source>
        <dbReference type="ARBA" id="ARBA00022989"/>
    </source>
</evidence>
<reference evidence="12" key="1">
    <citation type="submission" date="2021-12" db="EMBL/GenBank/DDBJ databases">
        <authorList>
            <person name="King R."/>
        </authorList>
    </citation>
    <scope>NUCLEOTIDE SEQUENCE</scope>
</reference>
<dbReference type="GO" id="GO:0005524">
    <property type="term" value="F:ATP binding"/>
    <property type="evidence" value="ECO:0007669"/>
    <property type="project" value="UniProtKB-KW"/>
</dbReference>
<evidence type="ECO:0000256" key="2">
    <source>
        <dbReference type="ARBA" id="ARBA00022448"/>
    </source>
</evidence>
<dbReference type="SUPFAM" id="SSF90123">
    <property type="entry name" value="ABC transporter transmembrane region"/>
    <property type="match status" value="2"/>
</dbReference>
<evidence type="ECO:0000256" key="9">
    <source>
        <dbReference type="SAM" id="Phobius"/>
    </source>
</evidence>
<dbReference type="Pfam" id="PF00664">
    <property type="entry name" value="ABC_membrane"/>
    <property type="match status" value="2"/>
</dbReference>
<dbReference type="PROSITE" id="PS00211">
    <property type="entry name" value="ABC_TRANSPORTER_1"/>
    <property type="match status" value="2"/>
</dbReference>
<feature type="domain" description="ABC transporter" evidence="10">
    <location>
        <begin position="1038"/>
        <end position="1271"/>
    </location>
</feature>
<dbReference type="InterPro" id="IPR044746">
    <property type="entry name" value="ABCC_6TM_D1"/>
</dbReference>
<protein>
    <recommendedName>
        <fullName evidence="14">Multidrug resistance-associated protein lethal(2)03659</fullName>
    </recommendedName>
</protein>